<evidence type="ECO:0000256" key="2">
    <source>
        <dbReference type="SAM" id="MobiDB-lite"/>
    </source>
</evidence>
<proteinExistence type="predicted"/>
<evidence type="ECO:0000313" key="3">
    <source>
        <dbReference type="EMBL" id="KAK4416051.1"/>
    </source>
</evidence>
<keyword evidence="1" id="KW-0175">Coiled coil</keyword>
<dbReference type="Pfam" id="PF08647">
    <property type="entry name" value="BRE1"/>
    <property type="match status" value="1"/>
</dbReference>
<dbReference type="AlphaFoldDB" id="A0AAE1XQE7"/>
<organism evidence="3 4">
    <name type="scientific">Sesamum alatum</name>
    <dbReference type="NCBI Taxonomy" id="300844"/>
    <lineage>
        <taxon>Eukaryota</taxon>
        <taxon>Viridiplantae</taxon>
        <taxon>Streptophyta</taxon>
        <taxon>Embryophyta</taxon>
        <taxon>Tracheophyta</taxon>
        <taxon>Spermatophyta</taxon>
        <taxon>Magnoliopsida</taxon>
        <taxon>eudicotyledons</taxon>
        <taxon>Gunneridae</taxon>
        <taxon>Pentapetalae</taxon>
        <taxon>asterids</taxon>
        <taxon>lamiids</taxon>
        <taxon>Lamiales</taxon>
        <taxon>Pedaliaceae</taxon>
        <taxon>Sesamum</taxon>
    </lineage>
</organism>
<name>A0AAE1XQE7_9LAMI</name>
<keyword evidence="4" id="KW-1185">Reference proteome</keyword>
<feature type="compositionally biased region" description="Basic and acidic residues" evidence="2">
    <location>
        <begin position="102"/>
        <end position="112"/>
    </location>
</feature>
<evidence type="ECO:0000256" key="1">
    <source>
        <dbReference type="SAM" id="Coils"/>
    </source>
</evidence>
<feature type="compositionally biased region" description="Acidic residues" evidence="2">
    <location>
        <begin position="154"/>
        <end position="169"/>
    </location>
</feature>
<dbReference type="EMBL" id="JACGWO010000011">
    <property type="protein sequence ID" value="KAK4416051.1"/>
    <property type="molecule type" value="Genomic_DNA"/>
</dbReference>
<accession>A0AAE1XQE7</accession>
<evidence type="ECO:0000313" key="4">
    <source>
        <dbReference type="Proteomes" id="UP001293254"/>
    </source>
</evidence>
<gene>
    <name evidence="3" type="ORF">Salat_2712500</name>
</gene>
<dbReference type="Gene3D" id="1.10.287.1490">
    <property type="match status" value="1"/>
</dbReference>
<feature type="region of interest" description="Disordered" evidence="2">
    <location>
        <begin position="34"/>
        <end position="170"/>
    </location>
</feature>
<reference evidence="3" key="1">
    <citation type="submission" date="2020-06" db="EMBL/GenBank/DDBJ databases">
        <authorList>
            <person name="Li T."/>
            <person name="Hu X."/>
            <person name="Zhang T."/>
            <person name="Song X."/>
            <person name="Zhang H."/>
            <person name="Dai N."/>
            <person name="Sheng W."/>
            <person name="Hou X."/>
            <person name="Wei L."/>
        </authorList>
    </citation>
    <scope>NUCLEOTIDE SEQUENCE</scope>
    <source>
        <strain evidence="3">3651</strain>
        <tissue evidence="3">Leaf</tissue>
    </source>
</reference>
<reference evidence="3" key="2">
    <citation type="journal article" date="2024" name="Plant">
        <title>Genomic evolution and insights into agronomic trait innovations of Sesamum species.</title>
        <authorList>
            <person name="Miao H."/>
            <person name="Wang L."/>
            <person name="Qu L."/>
            <person name="Liu H."/>
            <person name="Sun Y."/>
            <person name="Le M."/>
            <person name="Wang Q."/>
            <person name="Wei S."/>
            <person name="Zheng Y."/>
            <person name="Lin W."/>
            <person name="Duan Y."/>
            <person name="Cao H."/>
            <person name="Xiong S."/>
            <person name="Wang X."/>
            <person name="Wei L."/>
            <person name="Li C."/>
            <person name="Ma Q."/>
            <person name="Ju M."/>
            <person name="Zhao R."/>
            <person name="Li G."/>
            <person name="Mu C."/>
            <person name="Tian Q."/>
            <person name="Mei H."/>
            <person name="Zhang T."/>
            <person name="Gao T."/>
            <person name="Zhang H."/>
        </authorList>
    </citation>
    <scope>NUCLEOTIDE SEQUENCE</scope>
    <source>
        <strain evidence="3">3651</strain>
    </source>
</reference>
<sequence>MAARAAVMANEAQQRQEELVAIARAVGVEVDLEPMDVPPLHTNIHDPISPPQDGDHQSPEAARSPSPLNAVPPQGDMNPSQVSRGEGLPHKPTQSRVIVRSRPSDTDVKARTEPSVSTHPMKSKGRDVPEVPPSVSSPKRCWQSKGKKVAAEPVEVESSEEGGEPECGEEAQSPVFMGVNALSHLSPETIDKSTRRLSVCYKRLERARAEIKQALKLNTQLHPNEAPLVPDWQVSGNRSVFHSKPGETSFEMYKACLLPQYQIALAGIHHARLEMLGAHLHHQLAEVMHAMSLQCSYWRYDRDDLQSWIQNIEEANESLKAELSDSQTRYLGAEERVKSLEAEKARLERESSDSQRAIDALKSEIRNLKAEVDTLKARENKAFEAGVTRGKSDYVNSSEYLEALKQARLGGARAFMQSRSFEAAVVKRATTEGFVSFYKCLNQLKLLKALKDGFDHRSISFYKDAELKEYPNEVVVDSVPEDEFAGLVEAAPSHPSSDVAGSSMSPS</sequence>
<dbReference type="Proteomes" id="UP001293254">
    <property type="component" value="Unassembled WGS sequence"/>
</dbReference>
<comment type="caution">
    <text evidence="3">The sequence shown here is derived from an EMBL/GenBank/DDBJ whole genome shotgun (WGS) entry which is preliminary data.</text>
</comment>
<feature type="coiled-coil region" evidence="1">
    <location>
        <begin position="302"/>
        <end position="385"/>
    </location>
</feature>
<protein>
    <submittedName>
        <fullName evidence="3">Uncharacterized protein</fullName>
    </submittedName>
</protein>